<comment type="caution">
    <text evidence="1">The sequence shown here is derived from an EMBL/GenBank/DDBJ whole genome shotgun (WGS) entry which is preliminary data.</text>
</comment>
<reference evidence="1" key="1">
    <citation type="journal article" date="2014" name="Front. Microbiol.">
        <title>High frequency of phylogenetically diverse reductive dehalogenase-homologous genes in deep subseafloor sedimentary metagenomes.</title>
        <authorList>
            <person name="Kawai M."/>
            <person name="Futagami T."/>
            <person name="Toyoda A."/>
            <person name="Takaki Y."/>
            <person name="Nishi S."/>
            <person name="Hori S."/>
            <person name="Arai W."/>
            <person name="Tsubouchi T."/>
            <person name="Morono Y."/>
            <person name="Uchiyama I."/>
            <person name="Ito T."/>
            <person name="Fujiyama A."/>
            <person name="Inagaki F."/>
            <person name="Takami H."/>
        </authorList>
    </citation>
    <scope>NUCLEOTIDE SEQUENCE</scope>
    <source>
        <strain evidence="1">Expedition CK06-06</strain>
    </source>
</reference>
<organism evidence="1">
    <name type="scientific">marine sediment metagenome</name>
    <dbReference type="NCBI Taxonomy" id="412755"/>
    <lineage>
        <taxon>unclassified sequences</taxon>
        <taxon>metagenomes</taxon>
        <taxon>ecological metagenomes</taxon>
    </lineage>
</organism>
<sequence>PFDQVYDMGNNLFPIVGNVNTEYFMNRLSKAEYVWQVAEKAGKKVILMNWPGGWPPNVKNGLVIDGTGPYSSPICRMGNEMRFS</sequence>
<protein>
    <submittedName>
        <fullName evidence="1">Uncharacterized protein</fullName>
    </submittedName>
</protein>
<dbReference type="EMBL" id="BARV01008373">
    <property type="protein sequence ID" value="GAI03265.1"/>
    <property type="molecule type" value="Genomic_DNA"/>
</dbReference>
<dbReference type="InterPro" id="IPR017850">
    <property type="entry name" value="Alkaline_phosphatase_core_sf"/>
</dbReference>
<gene>
    <name evidence="1" type="ORF">S06H3_16845</name>
</gene>
<dbReference type="Gene3D" id="3.40.720.10">
    <property type="entry name" value="Alkaline Phosphatase, subunit A"/>
    <property type="match status" value="1"/>
</dbReference>
<evidence type="ECO:0000313" key="1">
    <source>
        <dbReference type="EMBL" id="GAI03265.1"/>
    </source>
</evidence>
<dbReference type="AlphaFoldDB" id="X1LLI1"/>
<feature type="non-terminal residue" evidence="1">
    <location>
        <position position="1"/>
    </location>
</feature>
<name>X1LLI1_9ZZZZ</name>
<accession>X1LLI1</accession>
<proteinExistence type="predicted"/>